<dbReference type="Proteomes" id="UP001230328">
    <property type="component" value="Unassembled WGS sequence"/>
</dbReference>
<accession>A0ABU0T4L3</accession>
<organism evidence="2 3">
    <name type="scientific">Streptomyces umbrinus</name>
    <dbReference type="NCBI Taxonomy" id="67370"/>
    <lineage>
        <taxon>Bacteria</taxon>
        <taxon>Bacillati</taxon>
        <taxon>Actinomycetota</taxon>
        <taxon>Actinomycetes</taxon>
        <taxon>Kitasatosporales</taxon>
        <taxon>Streptomycetaceae</taxon>
        <taxon>Streptomyces</taxon>
        <taxon>Streptomyces phaeochromogenes group</taxon>
    </lineage>
</organism>
<feature type="region of interest" description="Disordered" evidence="1">
    <location>
        <begin position="1"/>
        <end position="45"/>
    </location>
</feature>
<gene>
    <name evidence="2" type="ORF">QF035_008330</name>
</gene>
<protein>
    <submittedName>
        <fullName evidence="2">Uncharacterized protein</fullName>
    </submittedName>
</protein>
<evidence type="ECO:0000313" key="2">
    <source>
        <dbReference type="EMBL" id="MDQ1030748.1"/>
    </source>
</evidence>
<sequence>MLKTLPSSSTRRRGHQRRDTAAAAVTVDRDHAAAREEPGHQPAFDALPGDVLVLADEEDLPVAEERHDHRVDEREVVAGQDDRARARDALRTLHPWAEHQAHDRSEHCLDEREAGQRALRCQGIGISLCR</sequence>
<keyword evidence="3" id="KW-1185">Reference proteome</keyword>
<name>A0ABU0T4L3_9ACTN</name>
<feature type="compositionally biased region" description="Basic and acidic residues" evidence="1">
    <location>
        <begin position="27"/>
        <end position="39"/>
    </location>
</feature>
<dbReference type="EMBL" id="JAUSZI010000002">
    <property type="protein sequence ID" value="MDQ1030748.1"/>
    <property type="molecule type" value="Genomic_DNA"/>
</dbReference>
<evidence type="ECO:0000256" key="1">
    <source>
        <dbReference type="SAM" id="MobiDB-lite"/>
    </source>
</evidence>
<proteinExistence type="predicted"/>
<comment type="caution">
    <text evidence="2">The sequence shown here is derived from an EMBL/GenBank/DDBJ whole genome shotgun (WGS) entry which is preliminary data.</text>
</comment>
<reference evidence="2 3" key="1">
    <citation type="submission" date="2023-07" db="EMBL/GenBank/DDBJ databases">
        <title>Comparative genomics of wheat-associated soil bacteria to identify genetic determinants of phenazine resistance.</title>
        <authorList>
            <person name="Mouncey N."/>
        </authorList>
    </citation>
    <scope>NUCLEOTIDE SEQUENCE [LARGE SCALE GENOMIC DNA]</scope>
    <source>
        <strain evidence="2 3">V2I4</strain>
    </source>
</reference>
<evidence type="ECO:0000313" key="3">
    <source>
        <dbReference type="Proteomes" id="UP001230328"/>
    </source>
</evidence>